<dbReference type="Proteomes" id="UP000494261">
    <property type="component" value="Unassembled WGS sequence"/>
</dbReference>
<organism evidence="1 2">
    <name type="scientific">Burkholderia aenigmatica</name>
    <dbReference type="NCBI Taxonomy" id="2015348"/>
    <lineage>
        <taxon>Bacteria</taxon>
        <taxon>Pseudomonadati</taxon>
        <taxon>Pseudomonadota</taxon>
        <taxon>Betaproteobacteria</taxon>
        <taxon>Burkholderiales</taxon>
        <taxon>Burkholderiaceae</taxon>
        <taxon>Burkholderia</taxon>
        <taxon>Burkholderia cepacia complex</taxon>
    </lineage>
</organism>
<sequence>MEHPADTAPRFTKWHCHFELDYLLAQSDAMLAKMLKGGTPVEIRVRLICMKASGKRFLIVGECDHIGHDGKCAGHPGSDGEQFD</sequence>
<gene>
    <name evidence="1" type="ORF">BLA13014_03305</name>
</gene>
<reference evidence="1 2" key="1">
    <citation type="submission" date="2019-09" db="EMBL/GenBank/DDBJ databases">
        <authorList>
            <person name="Depoorter E."/>
        </authorList>
    </citation>
    <scope>NUCLEOTIDE SEQUENCE [LARGE SCALE GENOMIC DNA]</scope>
    <source>
        <strain evidence="1">LMG 13014</strain>
    </source>
</reference>
<proteinExistence type="predicted"/>
<evidence type="ECO:0000313" key="1">
    <source>
        <dbReference type="EMBL" id="VWB72685.1"/>
    </source>
</evidence>
<accession>A0A6P2M296</accession>
<dbReference type="EMBL" id="CABVQC010000021">
    <property type="protein sequence ID" value="VWB72685.1"/>
    <property type="molecule type" value="Genomic_DNA"/>
</dbReference>
<dbReference type="RefSeq" id="WP_175023353.1">
    <property type="nucleotide sequence ID" value="NZ_CABVQC010000021.1"/>
</dbReference>
<evidence type="ECO:0000313" key="2">
    <source>
        <dbReference type="Proteomes" id="UP000494261"/>
    </source>
</evidence>
<protein>
    <submittedName>
        <fullName evidence="1">Uncharacterized protein</fullName>
    </submittedName>
</protein>
<dbReference type="AlphaFoldDB" id="A0A6P2M296"/>
<name>A0A6P2M296_9BURK</name>